<dbReference type="Pfam" id="PF01762">
    <property type="entry name" value="Galactosyl_T"/>
    <property type="match status" value="1"/>
</dbReference>
<evidence type="ECO:0000256" key="6">
    <source>
        <dbReference type="ARBA" id="ARBA00022968"/>
    </source>
</evidence>
<proteinExistence type="inferred from homology"/>
<evidence type="ECO:0000256" key="4">
    <source>
        <dbReference type="ARBA" id="ARBA00022679"/>
    </source>
</evidence>
<keyword evidence="9" id="KW-0472">Membrane</keyword>
<dbReference type="AlphaFoldDB" id="A0A8H3PH38"/>
<sequence length="334" mass="37911">MPSFSQRTLYLSLSAVALIFLTALTLTPRPDLPTISIPSPFSRAHDQSPHQLLHTRPQHPQQQGPLSLQEQQRQPTWLLATISAYFSQRRRNIIRATWQTLYADPTFDTRFVIAKPPPPWRPLIKHENDTYGDLVILESLEESASIANTIKSIEFLKHLVARGTSPRRPPWKFVSKIDDDSFLCAHRFHQEFLLPRMDHHHADNNSLTLIARRLTRSDRNFSSPGGQFYTLSWDLVELVAETHGQNPISDLPEDVLIGRLLSDAGAQFEFVELDDSRAFDVSDDLRRLSKEKEALGPMDGAAINPHKMKDDETYLRVAGLFGKDGFVGGSSEKR</sequence>
<dbReference type="EC" id="2.4.1.-" evidence="10"/>
<comment type="subcellular location">
    <subcellularLocation>
        <location evidence="1 10">Golgi apparatus membrane</location>
        <topology evidence="1 10">Single-pass type II membrane protein</topology>
    </subcellularLocation>
</comment>
<protein>
    <recommendedName>
        <fullName evidence="10">Hexosyltransferase</fullName>
        <ecNumber evidence="10">2.4.1.-</ecNumber>
    </recommendedName>
</protein>
<dbReference type="EMBL" id="CAJPDR010000638">
    <property type="protein sequence ID" value="CAF9941146.1"/>
    <property type="molecule type" value="Genomic_DNA"/>
</dbReference>
<evidence type="ECO:0000256" key="11">
    <source>
        <dbReference type="SAM" id="MobiDB-lite"/>
    </source>
</evidence>
<evidence type="ECO:0000256" key="8">
    <source>
        <dbReference type="ARBA" id="ARBA00023034"/>
    </source>
</evidence>
<feature type="signal peptide" evidence="12">
    <location>
        <begin position="1"/>
        <end position="25"/>
    </location>
</feature>
<name>A0A8H3PH38_9LECA</name>
<keyword evidence="12" id="KW-0732">Signal</keyword>
<dbReference type="GO" id="GO:0016758">
    <property type="term" value="F:hexosyltransferase activity"/>
    <property type="evidence" value="ECO:0007669"/>
    <property type="project" value="InterPro"/>
</dbReference>
<evidence type="ECO:0000313" key="13">
    <source>
        <dbReference type="EMBL" id="CAF9941146.1"/>
    </source>
</evidence>
<reference evidence="13" key="1">
    <citation type="submission" date="2021-03" db="EMBL/GenBank/DDBJ databases">
        <authorList>
            <person name="Tagirdzhanova G."/>
        </authorList>
    </citation>
    <scope>NUCLEOTIDE SEQUENCE</scope>
</reference>
<dbReference type="PANTHER" id="PTHR11214">
    <property type="entry name" value="BETA-1,3-N-ACETYLGLUCOSAMINYLTRANSFERASE"/>
    <property type="match status" value="1"/>
</dbReference>
<evidence type="ECO:0000256" key="2">
    <source>
        <dbReference type="ARBA" id="ARBA00008661"/>
    </source>
</evidence>
<evidence type="ECO:0000256" key="1">
    <source>
        <dbReference type="ARBA" id="ARBA00004323"/>
    </source>
</evidence>
<dbReference type="PANTHER" id="PTHR11214:SF351">
    <property type="entry name" value="BETA-1,3-GALACTOSYLTRANSFERASE PVG3"/>
    <property type="match status" value="1"/>
</dbReference>
<keyword evidence="3 10" id="KW-0328">Glycosyltransferase</keyword>
<evidence type="ECO:0000256" key="5">
    <source>
        <dbReference type="ARBA" id="ARBA00022692"/>
    </source>
</evidence>
<comment type="caution">
    <text evidence="13">The sequence shown here is derived from an EMBL/GenBank/DDBJ whole genome shotgun (WGS) entry which is preliminary data.</text>
</comment>
<dbReference type="GO" id="GO:0000139">
    <property type="term" value="C:Golgi membrane"/>
    <property type="evidence" value="ECO:0007669"/>
    <property type="project" value="UniProtKB-SubCell"/>
</dbReference>
<evidence type="ECO:0000256" key="7">
    <source>
        <dbReference type="ARBA" id="ARBA00022989"/>
    </source>
</evidence>
<keyword evidence="6" id="KW-0735">Signal-anchor</keyword>
<gene>
    <name evidence="13" type="ORF">ALECFALPRED_009007</name>
</gene>
<evidence type="ECO:0000256" key="10">
    <source>
        <dbReference type="RuleBase" id="RU363063"/>
    </source>
</evidence>
<feature type="chain" id="PRO_5034082971" description="Hexosyltransferase" evidence="12">
    <location>
        <begin position="26"/>
        <end position="334"/>
    </location>
</feature>
<evidence type="ECO:0000256" key="12">
    <source>
        <dbReference type="SAM" id="SignalP"/>
    </source>
</evidence>
<keyword evidence="5" id="KW-0812">Transmembrane</keyword>
<dbReference type="InterPro" id="IPR002659">
    <property type="entry name" value="Glyco_trans_31"/>
</dbReference>
<organism evidence="13 14">
    <name type="scientific">Alectoria fallacina</name>
    <dbReference type="NCBI Taxonomy" id="1903189"/>
    <lineage>
        <taxon>Eukaryota</taxon>
        <taxon>Fungi</taxon>
        <taxon>Dikarya</taxon>
        <taxon>Ascomycota</taxon>
        <taxon>Pezizomycotina</taxon>
        <taxon>Lecanoromycetes</taxon>
        <taxon>OSLEUM clade</taxon>
        <taxon>Lecanoromycetidae</taxon>
        <taxon>Lecanorales</taxon>
        <taxon>Lecanorineae</taxon>
        <taxon>Parmeliaceae</taxon>
        <taxon>Alectoria</taxon>
    </lineage>
</organism>
<keyword evidence="14" id="KW-1185">Reference proteome</keyword>
<accession>A0A8H3PH38</accession>
<dbReference type="OrthoDB" id="2139606at2759"/>
<keyword evidence="4" id="KW-0808">Transferase</keyword>
<comment type="similarity">
    <text evidence="2 10">Belongs to the glycosyltransferase 31 family.</text>
</comment>
<evidence type="ECO:0000313" key="14">
    <source>
        <dbReference type="Proteomes" id="UP000664203"/>
    </source>
</evidence>
<keyword evidence="8 10" id="KW-0333">Golgi apparatus</keyword>
<evidence type="ECO:0000256" key="3">
    <source>
        <dbReference type="ARBA" id="ARBA00022676"/>
    </source>
</evidence>
<keyword evidence="7" id="KW-1133">Transmembrane helix</keyword>
<dbReference type="Proteomes" id="UP000664203">
    <property type="component" value="Unassembled WGS sequence"/>
</dbReference>
<evidence type="ECO:0000256" key="9">
    <source>
        <dbReference type="ARBA" id="ARBA00023136"/>
    </source>
</evidence>
<feature type="region of interest" description="Disordered" evidence="11">
    <location>
        <begin position="37"/>
        <end position="68"/>
    </location>
</feature>